<dbReference type="Pfam" id="PF13827">
    <property type="entry name" value="DUF4189"/>
    <property type="match status" value="1"/>
</dbReference>
<comment type="caution">
    <text evidence="3">The sequence shown here is derived from an EMBL/GenBank/DDBJ whole genome shotgun (WGS) entry which is preliminary data.</text>
</comment>
<dbReference type="STRING" id="1783.BST44_23990"/>
<dbReference type="AlphaFoldDB" id="A0A1X0K6S1"/>
<keyword evidence="4" id="KW-1185">Reference proteome</keyword>
<gene>
    <name evidence="3" type="ORF">BST44_23990</name>
</gene>
<protein>
    <recommendedName>
        <fullName evidence="2">DUF4189 domain-containing protein</fullName>
    </recommendedName>
</protein>
<dbReference type="OrthoDB" id="4750730at2"/>
<proteinExistence type="predicted"/>
<evidence type="ECO:0000313" key="3">
    <source>
        <dbReference type="EMBL" id="ORB70167.1"/>
    </source>
</evidence>
<feature type="domain" description="DUF4189" evidence="2">
    <location>
        <begin position="27"/>
        <end position="106"/>
    </location>
</feature>
<feature type="signal peptide" evidence="1">
    <location>
        <begin position="1"/>
        <end position="23"/>
    </location>
</feature>
<dbReference type="Proteomes" id="UP000192601">
    <property type="component" value="Unassembled WGS sequence"/>
</dbReference>
<accession>A0A1X0K6S1</accession>
<evidence type="ECO:0000259" key="2">
    <source>
        <dbReference type="Pfam" id="PF13827"/>
    </source>
</evidence>
<evidence type="ECO:0000256" key="1">
    <source>
        <dbReference type="SAM" id="SignalP"/>
    </source>
</evidence>
<organism evidence="3 4">
    <name type="scientific">Mycobacterium scrofulaceum</name>
    <dbReference type="NCBI Taxonomy" id="1783"/>
    <lineage>
        <taxon>Bacteria</taxon>
        <taxon>Bacillati</taxon>
        <taxon>Actinomycetota</taxon>
        <taxon>Actinomycetes</taxon>
        <taxon>Mycobacteriales</taxon>
        <taxon>Mycobacteriaceae</taxon>
        <taxon>Mycobacterium</taxon>
    </lineage>
</organism>
<evidence type="ECO:0000313" key="4">
    <source>
        <dbReference type="Proteomes" id="UP000192601"/>
    </source>
</evidence>
<sequence>MTKRALAAIAAGMAFAAPPIAHADNNWIAMAISDSTGHINIADGAANQGAAEKAVMETCRKTISDCRLLASGEGGCVALAVNAAHSRYFGGWGPTREEAEAAALARAPGGTIQAGHDHCAGEGSSQ</sequence>
<feature type="chain" id="PRO_5012032422" description="DUF4189 domain-containing protein" evidence="1">
    <location>
        <begin position="24"/>
        <end position="126"/>
    </location>
</feature>
<reference evidence="3 4" key="1">
    <citation type="submission" date="2017-02" db="EMBL/GenBank/DDBJ databases">
        <title>The new phylogeny of genus Mycobacterium.</title>
        <authorList>
            <person name="Tortoli E."/>
            <person name="Trovato A."/>
            <person name="Cirillo D.M."/>
        </authorList>
    </citation>
    <scope>NUCLEOTIDE SEQUENCE [LARGE SCALE GENOMIC DNA]</scope>
    <source>
        <strain evidence="3 4">DSM 43992</strain>
    </source>
</reference>
<dbReference type="EMBL" id="MVIJ01000051">
    <property type="protein sequence ID" value="ORB70167.1"/>
    <property type="molecule type" value="Genomic_DNA"/>
</dbReference>
<dbReference type="InterPro" id="IPR025240">
    <property type="entry name" value="DUF4189"/>
</dbReference>
<keyword evidence="1" id="KW-0732">Signal</keyword>
<dbReference type="RefSeq" id="WP_083179519.1">
    <property type="nucleotide sequence ID" value="NZ_MVIJ01000051.1"/>
</dbReference>
<name>A0A1X0K6S1_MYCSC</name>